<dbReference type="EC" id="2.1.1.77" evidence="3"/>
<comment type="caution">
    <text evidence="12">The sequence shown here is derived from an EMBL/GenBank/DDBJ whole genome shotgun (WGS) entry which is preliminary data.</text>
</comment>
<evidence type="ECO:0000313" key="13">
    <source>
        <dbReference type="Proteomes" id="UP000433493"/>
    </source>
</evidence>
<protein>
    <recommendedName>
        <fullName evidence="4">Protein-L-isoaspartate O-methyltransferase</fullName>
        <ecNumber evidence="3">2.1.1.77</ecNumber>
    </recommendedName>
    <alternativeName>
        <fullName evidence="11">L-isoaspartyl protein carboxyl methyltransferase</fullName>
    </alternativeName>
    <alternativeName>
        <fullName evidence="9">Protein L-isoaspartyl methyltransferase</fullName>
    </alternativeName>
    <alternativeName>
        <fullName evidence="10">Protein-beta-aspartate methyltransferase</fullName>
    </alternativeName>
</protein>
<dbReference type="Proteomes" id="UP000433493">
    <property type="component" value="Unassembled WGS sequence"/>
</dbReference>
<keyword evidence="13" id="KW-1185">Reference proteome</keyword>
<gene>
    <name evidence="12" type="ORF">F8O05_05750</name>
</gene>
<dbReference type="InterPro" id="IPR000682">
    <property type="entry name" value="PCMT"/>
</dbReference>
<evidence type="ECO:0000256" key="10">
    <source>
        <dbReference type="ARBA" id="ARBA00031323"/>
    </source>
</evidence>
<dbReference type="AlphaFoldDB" id="A0A7J5BB69"/>
<dbReference type="GO" id="GO:0004719">
    <property type="term" value="F:protein-L-isoaspartate (D-aspartate) O-methyltransferase activity"/>
    <property type="evidence" value="ECO:0007669"/>
    <property type="project" value="UniProtKB-EC"/>
</dbReference>
<comment type="similarity">
    <text evidence="2">Belongs to the methyltransferase superfamily. L-isoaspartyl/D-aspartyl protein methyltransferase family.</text>
</comment>
<dbReference type="RefSeq" id="WP_158051809.1">
    <property type="nucleotide sequence ID" value="NZ_WBKB01000003.1"/>
</dbReference>
<dbReference type="EMBL" id="WBKB01000003">
    <property type="protein sequence ID" value="KAB1643393.1"/>
    <property type="molecule type" value="Genomic_DNA"/>
</dbReference>
<dbReference type="GO" id="GO:0005737">
    <property type="term" value="C:cytoplasm"/>
    <property type="evidence" value="ECO:0007669"/>
    <property type="project" value="UniProtKB-SubCell"/>
</dbReference>
<keyword evidence="7 12" id="KW-0808">Transferase</keyword>
<evidence type="ECO:0000256" key="6">
    <source>
        <dbReference type="ARBA" id="ARBA00022603"/>
    </source>
</evidence>
<evidence type="ECO:0000256" key="2">
    <source>
        <dbReference type="ARBA" id="ARBA00005369"/>
    </source>
</evidence>
<reference evidence="12 13" key="1">
    <citation type="submission" date="2019-09" db="EMBL/GenBank/DDBJ databases">
        <title>Phylogeny of genus Pseudoclavibacter and closely related genus.</title>
        <authorList>
            <person name="Li Y."/>
        </authorList>
    </citation>
    <scope>NUCLEOTIDE SEQUENCE [LARGE SCALE GENOMIC DNA]</scope>
    <source>
        <strain evidence="12 13">KCTC 13959</strain>
    </source>
</reference>
<accession>A0A7J5BB69</accession>
<dbReference type="OrthoDB" id="4035289at2"/>
<evidence type="ECO:0000313" key="12">
    <source>
        <dbReference type="EMBL" id="KAB1643393.1"/>
    </source>
</evidence>
<dbReference type="InterPro" id="IPR029063">
    <property type="entry name" value="SAM-dependent_MTases_sf"/>
</dbReference>
<dbReference type="PANTHER" id="PTHR11579">
    <property type="entry name" value="PROTEIN-L-ISOASPARTATE O-METHYLTRANSFERASE"/>
    <property type="match status" value="1"/>
</dbReference>
<dbReference type="Pfam" id="PF01135">
    <property type="entry name" value="PCMT"/>
    <property type="match status" value="1"/>
</dbReference>
<keyword evidence="8" id="KW-0949">S-adenosyl-L-methionine</keyword>
<evidence type="ECO:0000256" key="3">
    <source>
        <dbReference type="ARBA" id="ARBA00011890"/>
    </source>
</evidence>
<dbReference type="Gene3D" id="3.40.50.150">
    <property type="entry name" value="Vaccinia Virus protein VP39"/>
    <property type="match status" value="1"/>
</dbReference>
<evidence type="ECO:0000256" key="1">
    <source>
        <dbReference type="ARBA" id="ARBA00004496"/>
    </source>
</evidence>
<dbReference type="CDD" id="cd02440">
    <property type="entry name" value="AdoMet_MTases"/>
    <property type="match status" value="1"/>
</dbReference>
<dbReference type="PANTHER" id="PTHR11579:SF0">
    <property type="entry name" value="PROTEIN-L-ISOASPARTATE(D-ASPARTATE) O-METHYLTRANSFERASE"/>
    <property type="match status" value="1"/>
</dbReference>
<evidence type="ECO:0000256" key="7">
    <source>
        <dbReference type="ARBA" id="ARBA00022679"/>
    </source>
</evidence>
<keyword evidence="6 12" id="KW-0489">Methyltransferase</keyword>
<sequence length="198" mass="21030">MRDSAQDRVSAAMLAVSRADFLPASQRGRADYDGPIRIGFGQTNSQPRTVASMLRLLDVQPGQRVLDVGSGSGWSTAILAELVGPSGQVIGVERVPELVERSLKVLAARAKASAAACPTPEICQAQPGVLGWPEAAPFDRILVSAEARELPEQLVEQLAVGGRLVIPVRKTMMLVTKDADGIAVTHHGAYVFVPLIED</sequence>
<name>A0A7J5BB69_9MICO</name>
<dbReference type="SUPFAM" id="SSF53335">
    <property type="entry name" value="S-adenosyl-L-methionine-dependent methyltransferases"/>
    <property type="match status" value="1"/>
</dbReference>
<dbReference type="GO" id="GO:0032259">
    <property type="term" value="P:methylation"/>
    <property type="evidence" value="ECO:0007669"/>
    <property type="project" value="UniProtKB-KW"/>
</dbReference>
<evidence type="ECO:0000256" key="5">
    <source>
        <dbReference type="ARBA" id="ARBA00022490"/>
    </source>
</evidence>
<comment type="subcellular location">
    <subcellularLocation>
        <location evidence="1">Cytoplasm</location>
    </subcellularLocation>
</comment>
<organism evidence="12 13">
    <name type="scientific">Gulosibacter chungangensis</name>
    <dbReference type="NCBI Taxonomy" id="979746"/>
    <lineage>
        <taxon>Bacteria</taxon>
        <taxon>Bacillati</taxon>
        <taxon>Actinomycetota</taxon>
        <taxon>Actinomycetes</taxon>
        <taxon>Micrococcales</taxon>
        <taxon>Microbacteriaceae</taxon>
        <taxon>Gulosibacter</taxon>
    </lineage>
</organism>
<proteinExistence type="inferred from homology"/>
<evidence type="ECO:0000256" key="11">
    <source>
        <dbReference type="ARBA" id="ARBA00031350"/>
    </source>
</evidence>
<evidence type="ECO:0000256" key="4">
    <source>
        <dbReference type="ARBA" id="ARBA00013346"/>
    </source>
</evidence>
<evidence type="ECO:0000256" key="8">
    <source>
        <dbReference type="ARBA" id="ARBA00022691"/>
    </source>
</evidence>
<keyword evidence="5" id="KW-0963">Cytoplasm</keyword>
<evidence type="ECO:0000256" key="9">
    <source>
        <dbReference type="ARBA" id="ARBA00030757"/>
    </source>
</evidence>